<name>A0A087FYD8_ARAAL</name>
<accession>A0A087FYD8</accession>
<proteinExistence type="predicted"/>
<gene>
    <name evidence="2" type="ORF">AALP_AAs66509U000100</name>
</gene>
<dbReference type="Proteomes" id="UP000029120">
    <property type="component" value="Unassembled WGS sequence"/>
</dbReference>
<sequence length="100" mass="11305">ERSQMLSNVYSCQNSSCPSSDVSLGLIDKNLRTGHEIECLYEAQEPVNQSRGGSDGFVQSMTTSDDDYGASSKAWEARDVYHNQDGNWLDYPWFENREVT</sequence>
<evidence type="ECO:0000313" key="2">
    <source>
        <dbReference type="EMBL" id="KFK22640.1"/>
    </source>
</evidence>
<dbReference type="Gramene" id="KFK22640">
    <property type="protein sequence ID" value="KFK22640"/>
    <property type="gene ID" value="AALP_AAs66509U000100"/>
</dbReference>
<feature type="compositionally biased region" description="Polar residues" evidence="1">
    <location>
        <begin position="47"/>
        <end position="63"/>
    </location>
</feature>
<reference evidence="3" key="1">
    <citation type="journal article" date="2015" name="Nat. Plants">
        <title>Genome expansion of Arabis alpina linked with retrotransposition and reduced symmetric DNA methylation.</title>
        <authorList>
            <person name="Willing E.M."/>
            <person name="Rawat V."/>
            <person name="Mandakova T."/>
            <person name="Maumus F."/>
            <person name="James G.V."/>
            <person name="Nordstroem K.J."/>
            <person name="Becker C."/>
            <person name="Warthmann N."/>
            <person name="Chica C."/>
            <person name="Szarzynska B."/>
            <person name="Zytnicki M."/>
            <person name="Albani M.C."/>
            <person name="Kiefer C."/>
            <person name="Bergonzi S."/>
            <person name="Castaings L."/>
            <person name="Mateos J.L."/>
            <person name="Berns M.C."/>
            <person name="Bujdoso N."/>
            <person name="Piofczyk T."/>
            <person name="de Lorenzo L."/>
            <person name="Barrero-Sicilia C."/>
            <person name="Mateos I."/>
            <person name="Piednoel M."/>
            <person name="Hagmann J."/>
            <person name="Chen-Min-Tao R."/>
            <person name="Iglesias-Fernandez R."/>
            <person name="Schuster S.C."/>
            <person name="Alonso-Blanco C."/>
            <person name="Roudier F."/>
            <person name="Carbonero P."/>
            <person name="Paz-Ares J."/>
            <person name="Davis S.J."/>
            <person name="Pecinka A."/>
            <person name="Quesneville H."/>
            <person name="Colot V."/>
            <person name="Lysak M.A."/>
            <person name="Weigel D."/>
            <person name="Coupland G."/>
            <person name="Schneeberger K."/>
        </authorList>
    </citation>
    <scope>NUCLEOTIDE SEQUENCE [LARGE SCALE GENOMIC DNA]</scope>
    <source>
        <strain evidence="3">cv. Pajares</strain>
    </source>
</reference>
<dbReference type="EMBL" id="KL987057">
    <property type="protein sequence ID" value="KFK22640.1"/>
    <property type="molecule type" value="Genomic_DNA"/>
</dbReference>
<keyword evidence="3" id="KW-1185">Reference proteome</keyword>
<organism evidence="2 3">
    <name type="scientific">Arabis alpina</name>
    <name type="common">Alpine rock-cress</name>
    <dbReference type="NCBI Taxonomy" id="50452"/>
    <lineage>
        <taxon>Eukaryota</taxon>
        <taxon>Viridiplantae</taxon>
        <taxon>Streptophyta</taxon>
        <taxon>Embryophyta</taxon>
        <taxon>Tracheophyta</taxon>
        <taxon>Spermatophyta</taxon>
        <taxon>Magnoliopsida</taxon>
        <taxon>eudicotyledons</taxon>
        <taxon>Gunneridae</taxon>
        <taxon>Pentapetalae</taxon>
        <taxon>rosids</taxon>
        <taxon>malvids</taxon>
        <taxon>Brassicales</taxon>
        <taxon>Brassicaceae</taxon>
        <taxon>Arabideae</taxon>
        <taxon>Arabis</taxon>
    </lineage>
</organism>
<feature type="region of interest" description="Disordered" evidence="1">
    <location>
        <begin position="47"/>
        <end position="69"/>
    </location>
</feature>
<dbReference type="AlphaFoldDB" id="A0A087FYD8"/>
<feature type="non-terminal residue" evidence="2">
    <location>
        <position position="1"/>
    </location>
</feature>
<evidence type="ECO:0000313" key="3">
    <source>
        <dbReference type="Proteomes" id="UP000029120"/>
    </source>
</evidence>
<protein>
    <submittedName>
        <fullName evidence="2">Uncharacterized protein</fullName>
    </submittedName>
</protein>
<evidence type="ECO:0000256" key="1">
    <source>
        <dbReference type="SAM" id="MobiDB-lite"/>
    </source>
</evidence>